<sequence length="147" mass="16353">MLGRGGGGKQDIFWCFIDLPNKAHFCRSHKNTVKVAPNGLRVKGGRDNGKHEKPPVFIDVDNLVKLYRTVPNSRINDKERDRTSVVEKSVSTFVRQLKQSVIINSSKSGRIPSVETRVLRLYGLPNVGRPAAPPSPILDMSNSPYDT</sequence>
<name>A0A504YYT7_FASGI</name>
<gene>
    <name evidence="1" type="ORF">FGIG_03490</name>
</gene>
<dbReference type="AlphaFoldDB" id="A0A504YYT7"/>
<evidence type="ECO:0000313" key="1">
    <source>
        <dbReference type="EMBL" id="TPP65221.1"/>
    </source>
</evidence>
<evidence type="ECO:0000313" key="2">
    <source>
        <dbReference type="Proteomes" id="UP000316759"/>
    </source>
</evidence>
<dbReference type="EMBL" id="SUNJ01003484">
    <property type="protein sequence ID" value="TPP65221.1"/>
    <property type="molecule type" value="Genomic_DNA"/>
</dbReference>
<dbReference type="Proteomes" id="UP000316759">
    <property type="component" value="Unassembled WGS sequence"/>
</dbReference>
<protein>
    <submittedName>
        <fullName evidence="1">Uncharacterized protein</fullName>
    </submittedName>
</protein>
<comment type="caution">
    <text evidence="1">The sequence shown here is derived from an EMBL/GenBank/DDBJ whole genome shotgun (WGS) entry which is preliminary data.</text>
</comment>
<organism evidence="1 2">
    <name type="scientific">Fasciola gigantica</name>
    <name type="common">Giant liver fluke</name>
    <dbReference type="NCBI Taxonomy" id="46835"/>
    <lineage>
        <taxon>Eukaryota</taxon>
        <taxon>Metazoa</taxon>
        <taxon>Spiralia</taxon>
        <taxon>Lophotrochozoa</taxon>
        <taxon>Platyhelminthes</taxon>
        <taxon>Trematoda</taxon>
        <taxon>Digenea</taxon>
        <taxon>Plagiorchiida</taxon>
        <taxon>Echinostomata</taxon>
        <taxon>Echinostomatoidea</taxon>
        <taxon>Fasciolidae</taxon>
        <taxon>Fasciola</taxon>
    </lineage>
</organism>
<accession>A0A504YYT7</accession>
<proteinExistence type="predicted"/>
<keyword evidence="2" id="KW-1185">Reference proteome</keyword>
<reference evidence="1 2" key="1">
    <citation type="submission" date="2019-04" db="EMBL/GenBank/DDBJ databases">
        <title>Annotation for the trematode Fasciola gigantica.</title>
        <authorList>
            <person name="Choi Y.-J."/>
        </authorList>
    </citation>
    <scope>NUCLEOTIDE SEQUENCE [LARGE SCALE GENOMIC DNA]</scope>
    <source>
        <strain evidence="1">Uganda_cow_1</strain>
    </source>
</reference>